<name>U4LLH0_PYROM</name>
<dbReference type="Pfam" id="PF00293">
    <property type="entry name" value="NUDIX"/>
    <property type="match status" value="1"/>
</dbReference>
<dbReference type="PANTHER" id="PTHR43736">
    <property type="entry name" value="ADP-RIBOSE PYROPHOSPHATASE"/>
    <property type="match status" value="1"/>
</dbReference>
<dbReference type="eggNOG" id="ENOG502S8JU">
    <property type="taxonomic scope" value="Eukaryota"/>
</dbReference>
<dbReference type="SUPFAM" id="SSF55811">
    <property type="entry name" value="Nudix"/>
    <property type="match status" value="1"/>
</dbReference>
<dbReference type="EMBL" id="HF935976">
    <property type="protein sequence ID" value="CCX32969.1"/>
    <property type="molecule type" value="Genomic_DNA"/>
</dbReference>
<dbReference type="PANTHER" id="PTHR43736:SF1">
    <property type="entry name" value="DIHYDRONEOPTERIN TRIPHOSPHATE DIPHOSPHATASE"/>
    <property type="match status" value="1"/>
</dbReference>
<dbReference type="OrthoDB" id="276276at2759"/>
<dbReference type="Gene3D" id="3.90.79.10">
    <property type="entry name" value="Nucleoside Triphosphate Pyrophosphohydrolase"/>
    <property type="match status" value="1"/>
</dbReference>
<dbReference type="PROSITE" id="PS51462">
    <property type="entry name" value="NUDIX"/>
    <property type="match status" value="1"/>
</dbReference>
<dbReference type="CDD" id="cd02883">
    <property type="entry name" value="NUDIX_Hydrolase"/>
    <property type="match status" value="1"/>
</dbReference>
<sequence>MAYTFSPALSSLAQPASTLLSGAPHVEALAIGAYIFSGPRILLLRRAPTESWANRWEVPGGGAEVTDATLLDTVVREVKEETGLDVMHIPEVLGFADFTTSRGLKVRKWGFVVEVREGMEVRCEPSEHSEYRWCTKEDVGEMEITTQTHKGNILRAMERVASVLYRASRKKQVGRVTGILDEAAI</sequence>
<proteinExistence type="predicted"/>
<keyword evidence="3" id="KW-1185">Reference proteome</keyword>
<gene>
    <name evidence="2" type="ORF">PCON_13994</name>
</gene>
<dbReference type="InterPro" id="IPR000086">
    <property type="entry name" value="NUDIX_hydrolase_dom"/>
</dbReference>
<evidence type="ECO:0000313" key="3">
    <source>
        <dbReference type="Proteomes" id="UP000018144"/>
    </source>
</evidence>
<accession>U4LLH0</accession>
<dbReference type="OMA" id="EHQDYVW"/>
<feature type="domain" description="Nudix hydrolase" evidence="1">
    <location>
        <begin position="26"/>
        <end position="159"/>
    </location>
</feature>
<reference evidence="2 3" key="1">
    <citation type="journal article" date="2013" name="PLoS Genet.">
        <title>The genome and development-dependent transcriptomes of Pyronema confluens: a window into fungal evolution.</title>
        <authorList>
            <person name="Traeger S."/>
            <person name="Altegoer F."/>
            <person name="Freitag M."/>
            <person name="Gabaldon T."/>
            <person name="Kempken F."/>
            <person name="Kumar A."/>
            <person name="Marcet-Houben M."/>
            <person name="Poggeler S."/>
            <person name="Stajich J.E."/>
            <person name="Nowrousian M."/>
        </authorList>
    </citation>
    <scope>NUCLEOTIDE SEQUENCE [LARGE SCALE GENOMIC DNA]</scope>
    <source>
        <strain evidence="3">CBS 100304</strain>
        <tissue evidence="2">Vegetative mycelium</tissue>
    </source>
</reference>
<organism evidence="2 3">
    <name type="scientific">Pyronema omphalodes (strain CBS 100304)</name>
    <name type="common">Pyronema confluens</name>
    <dbReference type="NCBI Taxonomy" id="1076935"/>
    <lineage>
        <taxon>Eukaryota</taxon>
        <taxon>Fungi</taxon>
        <taxon>Dikarya</taxon>
        <taxon>Ascomycota</taxon>
        <taxon>Pezizomycotina</taxon>
        <taxon>Pezizomycetes</taxon>
        <taxon>Pezizales</taxon>
        <taxon>Pyronemataceae</taxon>
        <taxon>Pyronema</taxon>
    </lineage>
</organism>
<dbReference type="InterPro" id="IPR015797">
    <property type="entry name" value="NUDIX_hydrolase-like_dom_sf"/>
</dbReference>
<protein>
    <recommendedName>
        <fullName evidence="1">Nudix hydrolase domain-containing protein</fullName>
    </recommendedName>
</protein>
<dbReference type="AlphaFoldDB" id="U4LLH0"/>
<dbReference type="Proteomes" id="UP000018144">
    <property type="component" value="Unassembled WGS sequence"/>
</dbReference>
<evidence type="ECO:0000313" key="2">
    <source>
        <dbReference type="EMBL" id="CCX32969.1"/>
    </source>
</evidence>
<evidence type="ECO:0000259" key="1">
    <source>
        <dbReference type="PROSITE" id="PS51462"/>
    </source>
</evidence>